<organism evidence="1 2">
    <name type="scientific">Eumeta variegata</name>
    <name type="common">Bagworm moth</name>
    <name type="synonym">Eumeta japonica</name>
    <dbReference type="NCBI Taxonomy" id="151549"/>
    <lineage>
        <taxon>Eukaryota</taxon>
        <taxon>Metazoa</taxon>
        <taxon>Ecdysozoa</taxon>
        <taxon>Arthropoda</taxon>
        <taxon>Hexapoda</taxon>
        <taxon>Insecta</taxon>
        <taxon>Pterygota</taxon>
        <taxon>Neoptera</taxon>
        <taxon>Endopterygota</taxon>
        <taxon>Lepidoptera</taxon>
        <taxon>Glossata</taxon>
        <taxon>Ditrysia</taxon>
        <taxon>Tineoidea</taxon>
        <taxon>Psychidae</taxon>
        <taxon>Oiketicinae</taxon>
        <taxon>Eumeta</taxon>
    </lineage>
</organism>
<dbReference type="AlphaFoldDB" id="A0A4C1UM96"/>
<dbReference type="OrthoDB" id="7318036at2759"/>
<proteinExistence type="predicted"/>
<dbReference type="PRINTS" id="PR00449">
    <property type="entry name" value="RASTRNSFRMNG"/>
</dbReference>
<dbReference type="EMBL" id="BGZK01000196">
    <property type="protein sequence ID" value="GBP27583.1"/>
    <property type="molecule type" value="Genomic_DNA"/>
</dbReference>
<dbReference type="GO" id="GO:0005525">
    <property type="term" value="F:GTP binding"/>
    <property type="evidence" value="ECO:0007669"/>
    <property type="project" value="InterPro"/>
</dbReference>
<accession>A0A4C1UM96</accession>
<dbReference type="SUPFAM" id="SSF52540">
    <property type="entry name" value="P-loop containing nucleoside triphosphate hydrolases"/>
    <property type="match status" value="1"/>
</dbReference>
<keyword evidence="2" id="KW-1185">Reference proteome</keyword>
<evidence type="ECO:0000313" key="1">
    <source>
        <dbReference type="EMBL" id="GBP27583.1"/>
    </source>
</evidence>
<dbReference type="InterPro" id="IPR001806">
    <property type="entry name" value="Small_GTPase"/>
</dbReference>
<dbReference type="Gene3D" id="3.40.50.300">
    <property type="entry name" value="P-loop containing nucleotide triphosphate hydrolases"/>
    <property type="match status" value="1"/>
</dbReference>
<name>A0A4C1UM96_EUMVA</name>
<sequence>MDPLLATCCDGVAAVAKGCTQTRLVPTCAGIGRSRATGHSRARGAPRSARALGSAAGRVARPAVAPRSLMEVRTRRSIFIRKEILTASPMSPSLEGIMFNRSANPSGRRPLLEAPGRRAALLPVQEHPGPPPPPRRHPHLQPYPYSPDEYWKSANVELEKRLYEGKVTRFQQEPPPQLSLDRRDTELVFKFDPHASGDYLAGPYWRPELDAPAAPAARDGPFVFGVHEPAHFRQAAPARGVGASADDDYDYSEVAEETGPSADEGANCCDRINEWAVRDKPRANNALNRMFSVKDERKKVKCGYKKKIKCVLVGDGAVGKTSLIAAYAQNTFRDEYQPTAYDTYNVTIACNLHVGGAWIAWSSAYRNHLTDNPYIHRP</sequence>
<reference evidence="1 2" key="1">
    <citation type="journal article" date="2019" name="Commun. Biol.">
        <title>The bagworm genome reveals a unique fibroin gene that provides high tensile strength.</title>
        <authorList>
            <person name="Kono N."/>
            <person name="Nakamura H."/>
            <person name="Ohtoshi R."/>
            <person name="Tomita M."/>
            <person name="Numata K."/>
            <person name="Arakawa K."/>
        </authorList>
    </citation>
    <scope>NUCLEOTIDE SEQUENCE [LARGE SCALE GENOMIC DNA]</scope>
</reference>
<dbReference type="GO" id="GO:0003924">
    <property type="term" value="F:GTPase activity"/>
    <property type="evidence" value="ECO:0007669"/>
    <property type="project" value="InterPro"/>
</dbReference>
<dbReference type="Proteomes" id="UP000299102">
    <property type="component" value="Unassembled WGS sequence"/>
</dbReference>
<protein>
    <submittedName>
        <fullName evidence="1">Rho-related GTP-binding protein RhoJ</fullName>
    </submittedName>
</protein>
<evidence type="ECO:0000313" key="2">
    <source>
        <dbReference type="Proteomes" id="UP000299102"/>
    </source>
</evidence>
<dbReference type="Pfam" id="PF00071">
    <property type="entry name" value="Ras"/>
    <property type="match status" value="1"/>
</dbReference>
<comment type="caution">
    <text evidence="1">The sequence shown here is derived from an EMBL/GenBank/DDBJ whole genome shotgun (WGS) entry which is preliminary data.</text>
</comment>
<dbReference type="InterPro" id="IPR027417">
    <property type="entry name" value="P-loop_NTPase"/>
</dbReference>
<dbReference type="STRING" id="151549.A0A4C1UM96"/>
<gene>
    <name evidence="1" type="primary">RHOJ</name>
    <name evidence="1" type="ORF">EVAR_102835_1</name>
</gene>